<keyword evidence="3" id="KW-0479">Metal-binding</keyword>
<dbReference type="Pfam" id="PF01485">
    <property type="entry name" value="IBR"/>
    <property type="match status" value="1"/>
</dbReference>
<feature type="domain" description="RING-type" evidence="9">
    <location>
        <begin position="588"/>
        <end position="810"/>
    </location>
</feature>
<dbReference type="EMBL" id="JAKJXP020000067">
    <property type="protein sequence ID" value="KAK7750298.1"/>
    <property type="molecule type" value="Genomic_DNA"/>
</dbReference>
<evidence type="ECO:0000256" key="1">
    <source>
        <dbReference type="ARBA" id="ARBA00004906"/>
    </source>
</evidence>
<dbReference type="InterPro" id="IPR002867">
    <property type="entry name" value="IBR_dom"/>
</dbReference>
<comment type="pathway">
    <text evidence="1">Protein modification; protein ubiquitination.</text>
</comment>
<keyword evidence="2" id="KW-0808">Transferase</keyword>
<keyword evidence="6" id="KW-0833">Ubl conjugation pathway</keyword>
<protein>
    <recommendedName>
        <fullName evidence="9">RING-type domain-containing protein</fullName>
    </recommendedName>
</protein>
<dbReference type="GO" id="GO:0043161">
    <property type="term" value="P:proteasome-mediated ubiquitin-dependent protein catabolic process"/>
    <property type="evidence" value="ECO:0007669"/>
    <property type="project" value="TreeGrafter"/>
</dbReference>
<dbReference type="InterPro" id="IPR044066">
    <property type="entry name" value="TRIAD_supradom"/>
</dbReference>
<evidence type="ECO:0000256" key="6">
    <source>
        <dbReference type="ARBA" id="ARBA00022786"/>
    </source>
</evidence>
<evidence type="ECO:0000256" key="2">
    <source>
        <dbReference type="ARBA" id="ARBA00022679"/>
    </source>
</evidence>
<gene>
    <name evidence="10" type="ORF">SLS62_007815</name>
</gene>
<dbReference type="AlphaFoldDB" id="A0AAN9UMN9"/>
<dbReference type="CDD" id="cd22585">
    <property type="entry name" value="Rcat_RBR_DEAH12-like"/>
    <property type="match status" value="1"/>
</dbReference>
<keyword evidence="7" id="KW-0862">Zinc</keyword>
<feature type="compositionally biased region" description="Polar residues" evidence="8">
    <location>
        <begin position="12"/>
        <end position="22"/>
    </location>
</feature>
<dbReference type="GO" id="GO:0043130">
    <property type="term" value="F:ubiquitin binding"/>
    <property type="evidence" value="ECO:0007669"/>
    <property type="project" value="TreeGrafter"/>
</dbReference>
<comment type="caution">
    <text evidence="10">The sequence shown here is derived from an EMBL/GenBank/DDBJ whole genome shotgun (WGS) entry which is preliminary data.</text>
</comment>
<dbReference type="Pfam" id="PF22191">
    <property type="entry name" value="IBR_1"/>
    <property type="match status" value="1"/>
</dbReference>
<dbReference type="GO" id="GO:0000151">
    <property type="term" value="C:ubiquitin ligase complex"/>
    <property type="evidence" value="ECO:0007669"/>
    <property type="project" value="TreeGrafter"/>
</dbReference>
<dbReference type="SMART" id="SM00647">
    <property type="entry name" value="IBR"/>
    <property type="match status" value="1"/>
</dbReference>
<organism evidence="10 11">
    <name type="scientific">Diatrype stigma</name>
    <dbReference type="NCBI Taxonomy" id="117547"/>
    <lineage>
        <taxon>Eukaryota</taxon>
        <taxon>Fungi</taxon>
        <taxon>Dikarya</taxon>
        <taxon>Ascomycota</taxon>
        <taxon>Pezizomycotina</taxon>
        <taxon>Sordariomycetes</taxon>
        <taxon>Xylariomycetidae</taxon>
        <taxon>Xylariales</taxon>
        <taxon>Diatrypaceae</taxon>
        <taxon>Diatrype</taxon>
    </lineage>
</organism>
<dbReference type="CDD" id="cd20335">
    <property type="entry name" value="BRcat_RBR"/>
    <property type="match status" value="1"/>
</dbReference>
<dbReference type="Proteomes" id="UP001320420">
    <property type="component" value="Unassembled WGS sequence"/>
</dbReference>
<dbReference type="InterPro" id="IPR013083">
    <property type="entry name" value="Znf_RING/FYVE/PHD"/>
</dbReference>
<keyword evidence="11" id="KW-1185">Reference proteome</keyword>
<dbReference type="GO" id="GO:0008270">
    <property type="term" value="F:zinc ion binding"/>
    <property type="evidence" value="ECO:0007669"/>
    <property type="project" value="UniProtKB-KW"/>
</dbReference>
<dbReference type="PANTHER" id="PTHR22770">
    <property type="entry name" value="UBIQUITIN CONJUGATING ENZYME 7 INTERACTING PROTEIN-RELATED"/>
    <property type="match status" value="1"/>
</dbReference>
<evidence type="ECO:0000313" key="11">
    <source>
        <dbReference type="Proteomes" id="UP001320420"/>
    </source>
</evidence>
<reference evidence="10 11" key="1">
    <citation type="submission" date="2024-02" db="EMBL/GenBank/DDBJ databases">
        <title>De novo assembly and annotation of 12 fungi associated with fruit tree decline syndrome in Ontario, Canada.</title>
        <authorList>
            <person name="Sulman M."/>
            <person name="Ellouze W."/>
            <person name="Ilyukhin E."/>
        </authorList>
    </citation>
    <scope>NUCLEOTIDE SEQUENCE [LARGE SCALE GENOMIC DNA]</scope>
    <source>
        <strain evidence="10 11">M11/M66-122</strain>
    </source>
</reference>
<dbReference type="GO" id="GO:0004842">
    <property type="term" value="F:ubiquitin-protein transferase activity"/>
    <property type="evidence" value="ECO:0007669"/>
    <property type="project" value="TreeGrafter"/>
</dbReference>
<dbReference type="Gene3D" id="1.20.120.1750">
    <property type="match status" value="1"/>
</dbReference>
<dbReference type="GO" id="GO:0097039">
    <property type="term" value="P:protein linear polyubiquitination"/>
    <property type="evidence" value="ECO:0007669"/>
    <property type="project" value="TreeGrafter"/>
</dbReference>
<feature type="region of interest" description="Disordered" evidence="8">
    <location>
        <begin position="262"/>
        <end position="281"/>
    </location>
</feature>
<evidence type="ECO:0000259" key="9">
    <source>
        <dbReference type="PROSITE" id="PS51873"/>
    </source>
</evidence>
<dbReference type="InterPro" id="IPR051628">
    <property type="entry name" value="LUBAC_E3_Ligases"/>
</dbReference>
<evidence type="ECO:0000256" key="4">
    <source>
        <dbReference type="ARBA" id="ARBA00022737"/>
    </source>
</evidence>
<proteinExistence type="predicted"/>
<feature type="compositionally biased region" description="Basic and acidic residues" evidence="8">
    <location>
        <begin position="262"/>
        <end position="278"/>
    </location>
</feature>
<keyword evidence="5" id="KW-0863">Zinc-finger</keyword>
<evidence type="ECO:0000256" key="7">
    <source>
        <dbReference type="ARBA" id="ARBA00022833"/>
    </source>
</evidence>
<dbReference type="InterPro" id="IPR013087">
    <property type="entry name" value="Znf_C2H2_type"/>
</dbReference>
<feature type="region of interest" description="Disordered" evidence="8">
    <location>
        <begin position="1"/>
        <end position="22"/>
    </location>
</feature>
<sequence length="814" mass="88836">MQLRPSSVRAGGQTSTTPNQYHLGTEDLAGLQFPRVSRIHGLKWLADSSSVASDYEKPTDEKVRRTLGGAVAHFEAGASITNVLFASDLSVSHISGLPLDSNQESVLALLRSHDLDTSKVSDVRVIRGDKLSNATVQAEDPDFAKAVSVKLRPQTTSTTQAGPRIQAVSAPVDLSTASDSSALRVDCRKVHCSWHKPARTVWLNFGNGDIADRVGKKFKDGQYKILDQTVQPNDPTRGAGRHNPKAWTLCLTEVPAAATKKDVEGSIHSRSDKPRDVQLGKPTYDGDADTCSAVVQSLFTAVGPLEWWELTPDTTGKRMKASARYLNEEDAKESARTLNNSTIPFHRAARLTVQLVYSAKFKVSSVIFEAVQSQLKSNLPSWKKMHLHYVAYPQSDPPKWYRVLRIEGEMPKDVAAAKDTIANTLAGVVARDGPSAPLWHPSLLGNGPLNERLRELQRETGVLIVRDKVKSQLRLYGPPQKCEQVQPSIAALLRAEGLQEYPIDLSTEQFHWACQGGFKKISAELDASNANANVRFDIIPTPKRIIITGTAADYSIARDIINGIKEIPSEVVVLKKGKDTKSAPPPPPQQDCSVCWTEAEDPIRTKCNHIYCLDCFENLCLSAATQDSAVQIRCVGGGGGGGDSGSCATVLGLPELQEYLSSSAFEELLEQSFASYVRLHPQLIRHCPSPQCEYVYRVNSGGGARMHTCRSCLVPVCTGCQAQHEGVSCADHQEVASGRARANEDLKREMGIKDCPVCKTPLEKTEGCDHMTCRCGAHICWVCLKTFEAAGACYTHMTREHGGIGLGHYQEMFG</sequence>
<dbReference type="SUPFAM" id="SSF57850">
    <property type="entry name" value="RING/U-box"/>
    <property type="match status" value="3"/>
</dbReference>
<keyword evidence="4" id="KW-0677">Repeat</keyword>
<evidence type="ECO:0000256" key="8">
    <source>
        <dbReference type="SAM" id="MobiDB-lite"/>
    </source>
</evidence>
<dbReference type="PROSITE" id="PS00028">
    <property type="entry name" value="ZINC_FINGER_C2H2_1"/>
    <property type="match status" value="1"/>
</dbReference>
<dbReference type="PANTHER" id="PTHR22770:SF13">
    <property type="entry name" value="RING-TYPE DOMAIN-CONTAINING PROTEIN"/>
    <property type="match status" value="1"/>
</dbReference>
<name>A0AAN9UMN9_9PEZI</name>
<dbReference type="Gene3D" id="3.30.40.10">
    <property type="entry name" value="Zinc/RING finger domain, C3HC4 (zinc finger)"/>
    <property type="match status" value="1"/>
</dbReference>
<evidence type="ECO:0000256" key="3">
    <source>
        <dbReference type="ARBA" id="ARBA00022723"/>
    </source>
</evidence>
<accession>A0AAN9UMN9</accession>
<evidence type="ECO:0000256" key="5">
    <source>
        <dbReference type="ARBA" id="ARBA00022771"/>
    </source>
</evidence>
<dbReference type="PROSITE" id="PS51873">
    <property type="entry name" value="TRIAD"/>
    <property type="match status" value="1"/>
</dbReference>
<evidence type="ECO:0000313" key="10">
    <source>
        <dbReference type="EMBL" id="KAK7750298.1"/>
    </source>
</evidence>